<reference evidence="17" key="1">
    <citation type="journal article" date="2019" name="Beilstein J. Org. Chem.">
        <title>Nanangenines: drimane sesquiterpenoids as the dominant metabolite cohort of a novel Australian fungus, Aspergillus nanangensis.</title>
        <authorList>
            <person name="Lacey H.J."/>
            <person name="Gilchrist C.L.M."/>
            <person name="Crombie A."/>
            <person name="Kalaitzis J.A."/>
            <person name="Vuong D."/>
            <person name="Rutledge P.J."/>
            <person name="Turner P."/>
            <person name="Pitt J.I."/>
            <person name="Lacey E."/>
            <person name="Chooi Y.H."/>
            <person name="Piggott A.M."/>
        </authorList>
    </citation>
    <scope>NUCLEOTIDE SEQUENCE</scope>
    <source>
        <strain evidence="17">MST-FP2251</strain>
    </source>
</reference>
<evidence type="ECO:0000256" key="8">
    <source>
        <dbReference type="ARBA" id="ARBA00022840"/>
    </source>
</evidence>
<dbReference type="FunFam" id="3.40.50.300:FF:000913">
    <property type="entry name" value="ABC multidrug transporter SitT"/>
    <property type="match status" value="1"/>
</dbReference>
<comment type="caution">
    <text evidence="17">The sequence shown here is derived from an EMBL/GenBank/DDBJ whole genome shotgun (WGS) entry which is preliminary data.</text>
</comment>
<dbReference type="CDD" id="cd18578">
    <property type="entry name" value="ABC_6TM_Pgp_ABCB1_D2_like"/>
    <property type="match status" value="1"/>
</dbReference>
<feature type="transmembrane region" description="Helical" evidence="14">
    <location>
        <begin position="728"/>
        <end position="754"/>
    </location>
</feature>
<sequence length="1253" mass="137646">MSSPTDSEQTVAISEDDDKPSSPSDTEQKNPSDQEGGFKDFIRIFKYADRLDWILNIASLFASIASGATMPLMTVIFGQFTSKFSDFASGTGDPDQFRRDINHFTLWFVYLFVGRFVLGYIASLSITISGMRTARAIRKAFVEHLLRMEIWHFDLPGQGSPATQVTTNANRINTGIGEKLTLIVQGLAMFFSAFVVALVVQWKLALITMSVIPAILVVTGICVGIDAKQESRIMKFYSQGAVVSYEALSSIKTIQAFWAQKLMVSRFDDYLVKAHKEGNKKSINYGVMFGTEYFCTYGMTALAFWQGYRMYLSGEVPDIGTIFTVVLSVVIAAGSVTIFAMQITSLTNSAAAASELFCIMDKLSSLDPLSDEGLQPETCHGQIEVRDLRFKYPSRPSVTVLDDFNLSIPAGKRTALVGASGSGKSTLVGLLERWYTAESGSITLDGVELSDFNTRWLRTKISLVQQVGLNDEQRQLSVDQQAKLVEDACKASFAHDFVQKLPEGYHTYVGERASMLSGGQKQRIAIARSIISNPRVLLLDEATSALDPEAEKIVQAALNRVSKDRTTVAIAHRLSTIKDSDNIAVISKGKVVEQGTHQELIDLGGHYARLVRAQDLGGSSDKGQEESKLSKETAGFISEDDMLVKPETNTDTKDQSSLYTPPEGHGLSLTNCIFKICLEQKNMYVVMIVLVICCILAAGTWPGQAILFARLIQVFALGGNSPTDRANFYALMFFVIAIGSFVVYFIIGNLINILSQNMIHRYRHEMFDRLIHMDMAFFDHPENTSGALTSKISTVPTNLQELISMNICILLVIIFNIAASSGLALGYGWKLALVMMFGGLPLLVGSGYIRVRLETKLDADVSASFAESADVASEAVSAIRTVASLAIEPQVMAKYSELLDGIVLRSIRSLTLAIIPYALSQSLEFLVMALGFWYGSRLLASGEYDTNQFFIVFIGLLFAGQAAGQFFGSTTSLTKARSAANYLLWLRTLTPKIRESDDNHNIGPGGDADLRLTDVSFRYPQRATKAISNIQAGQFIAFVGASGCGKSTLISLLERYYDPTTGCILLGEQDIKTMSPRLYRAHLSLVQQEPVLYQGSVKENISLSFDADNPPSEKAIHEACRQANALEFIESLPQGFETPCGSRGLSFSGGQRQRIAIARALIRNPRLLLLDEATSALDTQSERLVQGALDQAANKEGRTTIAVAHRLSTIRNADLIYVFADGRVVEEGNHEELQRQRGRYYEMCLAQSLDKSV</sequence>
<feature type="transmembrane region" description="Helical" evidence="14">
    <location>
        <begin position="206"/>
        <end position="225"/>
    </location>
</feature>
<keyword evidence="4" id="KW-1003">Cell membrane</keyword>
<dbReference type="Pfam" id="PF00664">
    <property type="entry name" value="ABC_membrane"/>
    <property type="match status" value="2"/>
</dbReference>
<dbReference type="GO" id="GO:0015421">
    <property type="term" value="F:ABC-type oligopeptide transporter activity"/>
    <property type="evidence" value="ECO:0007669"/>
    <property type="project" value="TreeGrafter"/>
</dbReference>
<keyword evidence="5 14" id="KW-0812">Transmembrane</keyword>
<dbReference type="InterPro" id="IPR011527">
    <property type="entry name" value="ABC1_TM_dom"/>
</dbReference>
<keyword evidence="3" id="KW-0813">Transport</keyword>
<feature type="transmembrane region" description="Helical" evidence="14">
    <location>
        <begin position="180"/>
        <end position="200"/>
    </location>
</feature>
<feature type="domain" description="ABC transporter" evidence="15">
    <location>
        <begin position="1010"/>
        <end position="1246"/>
    </location>
</feature>
<evidence type="ECO:0000256" key="2">
    <source>
        <dbReference type="ARBA" id="ARBA00007577"/>
    </source>
</evidence>
<evidence type="ECO:0000256" key="11">
    <source>
        <dbReference type="ARBA" id="ARBA00023180"/>
    </source>
</evidence>
<evidence type="ECO:0000259" key="16">
    <source>
        <dbReference type="PROSITE" id="PS50929"/>
    </source>
</evidence>
<evidence type="ECO:0000256" key="3">
    <source>
        <dbReference type="ARBA" id="ARBA00022448"/>
    </source>
</evidence>
<dbReference type="FunFam" id="3.40.50.300:FF:000240">
    <property type="entry name" value="ABC transporter B family member 20"/>
    <property type="match status" value="1"/>
</dbReference>
<name>A0AAD4CLS3_ASPNN</name>
<dbReference type="Gene3D" id="1.20.1560.10">
    <property type="entry name" value="ABC transporter type 1, transmembrane domain"/>
    <property type="match status" value="1"/>
</dbReference>
<dbReference type="GO" id="GO:0005524">
    <property type="term" value="F:ATP binding"/>
    <property type="evidence" value="ECO:0007669"/>
    <property type="project" value="UniProtKB-KW"/>
</dbReference>
<dbReference type="SUPFAM" id="SSF90123">
    <property type="entry name" value="ABC transporter transmembrane region"/>
    <property type="match status" value="2"/>
</dbReference>
<feature type="transmembrane region" description="Helical" evidence="14">
    <location>
        <begin position="948"/>
        <end position="968"/>
    </location>
</feature>
<evidence type="ECO:0000313" key="18">
    <source>
        <dbReference type="Proteomes" id="UP001194746"/>
    </source>
</evidence>
<keyword evidence="18" id="KW-1185">Reference proteome</keyword>
<dbReference type="InterPro" id="IPR036640">
    <property type="entry name" value="ABC1_TM_sf"/>
</dbReference>
<dbReference type="PROSITE" id="PS00211">
    <property type="entry name" value="ABC_TRANSPORTER_1"/>
    <property type="match status" value="2"/>
</dbReference>
<evidence type="ECO:0000256" key="14">
    <source>
        <dbReference type="SAM" id="Phobius"/>
    </source>
</evidence>
<evidence type="ECO:0000256" key="13">
    <source>
        <dbReference type="SAM" id="MobiDB-lite"/>
    </source>
</evidence>
<keyword evidence="10 14" id="KW-0472">Membrane</keyword>
<dbReference type="Pfam" id="PF00005">
    <property type="entry name" value="ABC_tran"/>
    <property type="match status" value="2"/>
</dbReference>
<accession>A0AAD4CLS3</accession>
<dbReference type="GO" id="GO:0016887">
    <property type="term" value="F:ATP hydrolysis activity"/>
    <property type="evidence" value="ECO:0007669"/>
    <property type="project" value="InterPro"/>
</dbReference>
<dbReference type="EMBL" id="VCAU01000054">
    <property type="protein sequence ID" value="KAF9887927.1"/>
    <property type="molecule type" value="Genomic_DNA"/>
</dbReference>
<feature type="compositionally biased region" description="Basic and acidic residues" evidence="13">
    <location>
        <begin position="26"/>
        <end position="35"/>
    </location>
</feature>
<feature type="transmembrane region" description="Helical" evidence="14">
    <location>
        <begin position="107"/>
        <end position="129"/>
    </location>
</feature>
<evidence type="ECO:0000256" key="10">
    <source>
        <dbReference type="ARBA" id="ARBA00023136"/>
    </source>
</evidence>
<keyword evidence="11" id="KW-0325">Glycoprotein</keyword>
<feature type="region of interest" description="Disordered" evidence="13">
    <location>
        <begin position="1"/>
        <end position="35"/>
    </location>
</feature>
<dbReference type="InterPro" id="IPR039421">
    <property type="entry name" value="Type_1_exporter"/>
</dbReference>
<evidence type="ECO:0000256" key="6">
    <source>
        <dbReference type="ARBA" id="ARBA00022737"/>
    </source>
</evidence>
<dbReference type="GO" id="GO:0090374">
    <property type="term" value="P:oligopeptide export from mitochondrion"/>
    <property type="evidence" value="ECO:0007669"/>
    <property type="project" value="TreeGrafter"/>
</dbReference>
<dbReference type="SUPFAM" id="SSF52540">
    <property type="entry name" value="P-loop containing nucleoside triphosphate hydrolases"/>
    <property type="match status" value="2"/>
</dbReference>
<keyword evidence="7" id="KW-0547">Nucleotide-binding</keyword>
<gene>
    <name evidence="17" type="ORF">FE257_009449</name>
</gene>
<dbReference type="InterPro" id="IPR017871">
    <property type="entry name" value="ABC_transporter-like_CS"/>
</dbReference>
<evidence type="ECO:0000256" key="7">
    <source>
        <dbReference type="ARBA" id="ARBA00022741"/>
    </source>
</evidence>
<evidence type="ECO:0000259" key="15">
    <source>
        <dbReference type="PROSITE" id="PS50893"/>
    </source>
</evidence>
<comment type="subcellular location">
    <subcellularLocation>
        <location evidence="1">Cell membrane</location>
        <topology evidence="1">Multi-pass membrane protein</topology>
    </subcellularLocation>
</comment>
<evidence type="ECO:0000313" key="17">
    <source>
        <dbReference type="EMBL" id="KAF9887927.1"/>
    </source>
</evidence>
<feature type="transmembrane region" description="Helical" evidence="14">
    <location>
        <begin position="807"/>
        <end position="825"/>
    </location>
</feature>
<feature type="domain" description="ABC transmembrane type-1" evidence="16">
    <location>
        <begin position="688"/>
        <end position="975"/>
    </location>
</feature>
<feature type="transmembrane region" description="Helical" evidence="14">
    <location>
        <begin position="914"/>
        <end position="936"/>
    </location>
</feature>
<keyword evidence="9 14" id="KW-1133">Transmembrane helix</keyword>
<dbReference type="GO" id="GO:0005743">
    <property type="term" value="C:mitochondrial inner membrane"/>
    <property type="evidence" value="ECO:0007669"/>
    <property type="project" value="TreeGrafter"/>
</dbReference>
<feature type="transmembrane region" description="Helical" evidence="14">
    <location>
        <begin position="53"/>
        <end position="77"/>
    </location>
</feature>
<dbReference type="PANTHER" id="PTHR43394">
    <property type="entry name" value="ATP-DEPENDENT PERMEASE MDL1, MITOCHONDRIAL"/>
    <property type="match status" value="1"/>
</dbReference>
<reference evidence="17" key="2">
    <citation type="submission" date="2020-02" db="EMBL/GenBank/DDBJ databases">
        <authorList>
            <person name="Gilchrist C.L.M."/>
            <person name="Chooi Y.-H."/>
        </authorList>
    </citation>
    <scope>NUCLEOTIDE SEQUENCE</scope>
    <source>
        <strain evidence="17">MST-FP2251</strain>
    </source>
</reference>
<dbReference type="GO" id="GO:0005886">
    <property type="term" value="C:plasma membrane"/>
    <property type="evidence" value="ECO:0007669"/>
    <property type="project" value="UniProtKB-SubCell"/>
</dbReference>
<evidence type="ECO:0000256" key="4">
    <source>
        <dbReference type="ARBA" id="ARBA00022475"/>
    </source>
</evidence>
<dbReference type="PROSITE" id="PS50893">
    <property type="entry name" value="ABC_TRANSPORTER_2"/>
    <property type="match status" value="2"/>
</dbReference>
<feature type="transmembrane region" description="Helical" evidence="14">
    <location>
        <begin position="319"/>
        <end position="340"/>
    </location>
</feature>
<feature type="transmembrane region" description="Helical" evidence="14">
    <location>
        <begin position="283"/>
        <end position="307"/>
    </location>
</feature>
<dbReference type="PROSITE" id="PS50929">
    <property type="entry name" value="ABC_TM1F"/>
    <property type="match status" value="2"/>
</dbReference>
<dbReference type="PANTHER" id="PTHR43394:SF1">
    <property type="entry name" value="ATP-BINDING CASSETTE SUB-FAMILY B MEMBER 10, MITOCHONDRIAL"/>
    <property type="match status" value="1"/>
</dbReference>
<dbReference type="FunFam" id="1.20.1560.10:FF:000057">
    <property type="entry name" value="ABC multidrug transporter SitT"/>
    <property type="match status" value="1"/>
</dbReference>
<dbReference type="SMART" id="SM00382">
    <property type="entry name" value="AAA"/>
    <property type="match status" value="2"/>
</dbReference>
<dbReference type="AlphaFoldDB" id="A0AAD4CLS3"/>
<dbReference type="InterPro" id="IPR003593">
    <property type="entry name" value="AAA+_ATPase"/>
</dbReference>
<protein>
    <recommendedName>
        <fullName evidence="12">ABC multidrug transporter MDR2</fullName>
    </recommendedName>
</protein>
<proteinExistence type="inferred from homology"/>
<evidence type="ECO:0000256" key="9">
    <source>
        <dbReference type="ARBA" id="ARBA00022989"/>
    </source>
</evidence>
<feature type="transmembrane region" description="Helical" evidence="14">
    <location>
        <begin position="831"/>
        <end position="849"/>
    </location>
</feature>
<dbReference type="InterPro" id="IPR003439">
    <property type="entry name" value="ABC_transporter-like_ATP-bd"/>
</dbReference>
<comment type="similarity">
    <text evidence="2">Belongs to the ABC transporter superfamily. ABCB family. Multidrug resistance exporter (TC 3.A.1.201) subfamily.</text>
</comment>
<evidence type="ECO:0000256" key="5">
    <source>
        <dbReference type="ARBA" id="ARBA00022692"/>
    </source>
</evidence>
<dbReference type="CDD" id="cd18577">
    <property type="entry name" value="ABC_6TM_Pgp_ABCB1_D1_like"/>
    <property type="match status" value="1"/>
</dbReference>
<keyword evidence="6" id="KW-0677">Repeat</keyword>
<feature type="compositionally biased region" description="Polar residues" evidence="13">
    <location>
        <begin position="1"/>
        <end position="12"/>
    </location>
</feature>
<keyword evidence="8" id="KW-0067">ATP-binding</keyword>
<dbReference type="Gene3D" id="3.40.50.300">
    <property type="entry name" value="P-loop containing nucleotide triphosphate hydrolases"/>
    <property type="match status" value="2"/>
</dbReference>
<organism evidence="17 18">
    <name type="scientific">Aspergillus nanangensis</name>
    <dbReference type="NCBI Taxonomy" id="2582783"/>
    <lineage>
        <taxon>Eukaryota</taxon>
        <taxon>Fungi</taxon>
        <taxon>Dikarya</taxon>
        <taxon>Ascomycota</taxon>
        <taxon>Pezizomycotina</taxon>
        <taxon>Eurotiomycetes</taxon>
        <taxon>Eurotiomycetidae</taxon>
        <taxon>Eurotiales</taxon>
        <taxon>Aspergillaceae</taxon>
        <taxon>Aspergillus</taxon>
        <taxon>Aspergillus subgen. Circumdati</taxon>
    </lineage>
</organism>
<feature type="domain" description="ABC transporter" evidence="15">
    <location>
        <begin position="383"/>
        <end position="613"/>
    </location>
</feature>
<feature type="domain" description="ABC transmembrane type-1" evidence="16">
    <location>
        <begin position="57"/>
        <end position="348"/>
    </location>
</feature>
<evidence type="ECO:0000256" key="1">
    <source>
        <dbReference type="ARBA" id="ARBA00004651"/>
    </source>
</evidence>
<feature type="transmembrane region" description="Helical" evidence="14">
    <location>
        <begin position="684"/>
        <end position="708"/>
    </location>
</feature>
<dbReference type="Proteomes" id="UP001194746">
    <property type="component" value="Unassembled WGS sequence"/>
</dbReference>
<evidence type="ECO:0000256" key="12">
    <source>
        <dbReference type="ARBA" id="ARBA00049740"/>
    </source>
</evidence>
<dbReference type="InterPro" id="IPR027417">
    <property type="entry name" value="P-loop_NTPase"/>
</dbReference>